<dbReference type="InterPro" id="IPR020831">
    <property type="entry name" value="GlycerAld/Erythrose_P_DH"/>
</dbReference>
<proteinExistence type="inferred from homology"/>
<dbReference type="RefSeq" id="WP_116685726.1">
    <property type="nucleotide sequence ID" value="NZ_CAWNYD010000001.1"/>
</dbReference>
<evidence type="ECO:0000256" key="1">
    <source>
        <dbReference type="ARBA" id="ARBA00007406"/>
    </source>
</evidence>
<dbReference type="InterPro" id="IPR020829">
    <property type="entry name" value="GlycerAld_3-P_DH_cat"/>
</dbReference>
<name>A0A2V1GYH0_9GAMM</name>
<keyword evidence="3 9" id="KW-0560">Oxidoreductase</keyword>
<dbReference type="PIRSF" id="PIRSF000149">
    <property type="entry name" value="GAP_DH"/>
    <property type="match status" value="1"/>
</dbReference>
<evidence type="ECO:0000256" key="4">
    <source>
        <dbReference type="PIRSR" id="PIRSR000149-1"/>
    </source>
</evidence>
<evidence type="ECO:0000313" key="10">
    <source>
        <dbReference type="Proteomes" id="UP000244906"/>
    </source>
</evidence>
<reference evidence="9 10" key="1">
    <citation type="submission" date="2018-04" db="EMBL/GenBank/DDBJ databases">
        <title>Thalassorhabdus spongiae gen. nov., sp. nov., isolated from a marine sponge in South-West Iceland.</title>
        <authorList>
            <person name="Knobloch S."/>
            <person name="Daussin A."/>
            <person name="Johannsson R."/>
            <person name="Marteinsson V.T."/>
        </authorList>
    </citation>
    <scope>NUCLEOTIDE SEQUENCE [LARGE SCALE GENOMIC DNA]</scope>
    <source>
        <strain evidence="9 10">Hp12</strain>
    </source>
</reference>
<dbReference type="Gene3D" id="3.40.50.720">
    <property type="entry name" value="NAD(P)-binding Rossmann-like Domain"/>
    <property type="match status" value="1"/>
</dbReference>
<dbReference type="SUPFAM" id="SSF51735">
    <property type="entry name" value="NAD(P)-binding Rossmann-fold domains"/>
    <property type="match status" value="1"/>
</dbReference>
<keyword evidence="10" id="KW-1185">Reference proteome</keyword>
<evidence type="ECO:0000256" key="5">
    <source>
        <dbReference type="PIRSR" id="PIRSR000149-3"/>
    </source>
</evidence>
<dbReference type="SMART" id="SM00846">
    <property type="entry name" value="Gp_dh_N"/>
    <property type="match status" value="1"/>
</dbReference>
<comment type="caution">
    <text evidence="9">The sequence shown here is derived from an EMBL/GenBank/DDBJ whole genome shotgun (WGS) entry which is preliminary data.</text>
</comment>
<dbReference type="InterPro" id="IPR020828">
    <property type="entry name" value="GlycerAld_3-P_DH_NAD(P)-bd"/>
</dbReference>
<dbReference type="PANTHER" id="PTHR43148">
    <property type="entry name" value="GLYCERALDEHYDE-3-PHOSPHATE DEHYDROGENASE 2"/>
    <property type="match status" value="1"/>
</dbReference>
<dbReference type="InterPro" id="IPR020830">
    <property type="entry name" value="GlycerAld_3-P_DH_AS"/>
</dbReference>
<protein>
    <submittedName>
        <fullName evidence="9">Erythrose-4-phosphate dehydrogenase</fullName>
        <ecNumber evidence="9">1.2.1.12</ecNumber>
    </submittedName>
</protein>
<evidence type="ECO:0000313" key="9">
    <source>
        <dbReference type="EMBL" id="PVZ72141.1"/>
    </source>
</evidence>
<feature type="active site" description="Nucleophile" evidence="4">
    <location>
        <position position="156"/>
    </location>
</feature>
<sequence length="339" mass="37244">MLRLAINGYGRIGRCVLRALYENGAREQMQLVAINELAPVQSIDYLTRFDSTHGRFPGDVKQQDGRLIVNGDSIRLLHEADPSALPWQELDVDLVLECSGRFDTRAACELHIQAGAKKVLLSNPGASDADMDATVVYGVNHPVVRSEHTIVSAASCTTNCLVPILDLLDREWGIEHGSVTTLHSAMNDQPVIDAFHHDDLRRNRGAGHSIIPVDTGLAKGVARILPQLEGKLESSHLRFPTINVSAMDIVLRTRSETSLEQVNQLLAKAAAQGPLKGLLGFSNEPLASCDFNHDPRSTIVDATQTRVNGGRLIKMLAWFDNEWAYASRMLDVANLMRKC</sequence>
<feature type="binding site" evidence="5">
    <location>
        <position position="122"/>
    </location>
    <ligand>
        <name>NAD(+)</name>
        <dbReference type="ChEBI" id="CHEBI:57540"/>
    </ligand>
</feature>
<dbReference type="AlphaFoldDB" id="A0A2V1GYH0"/>
<dbReference type="GO" id="GO:0051287">
    <property type="term" value="F:NAD binding"/>
    <property type="evidence" value="ECO:0007669"/>
    <property type="project" value="InterPro"/>
</dbReference>
<evidence type="ECO:0000256" key="6">
    <source>
        <dbReference type="PIRSR" id="PIRSR000149-4"/>
    </source>
</evidence>
<comment type="similarity">
    <text evidence="1 7">Belongs to the glyceraldehyde-3-phosphate dehydrogenase family.</text>
</comment>
<gene>
    <name evidence="9" type="primary">gapA</name>
    <name evidence="9" type="ORF">DC094_03750</name>
</gene>
<dbReference type="OrthoDB" id="9803304at2"/>
<evidence type="ECO:0000259" key="8">
    <source>
        <dbReference type="SMART" id="SM00846"/>
    </source>
</evidence>
<dbReference type="EMBL" id="QDDL01000001">
    <property type="protein sequence ID" value="PVZ72141.1"/>
    <property type="molecule type" value="Genomic_DNA"/>
</dbReference>
<feature type="domain" description="Glyceraldehyde 3-phosphate dehydrogenase NAD(P) binding" evidence="8">
    <location>
        <begin position="2"/>
        <end position="156"/>
    </location>
</feature>
<dbReference type="PRINTS" id="PR00078">
    <property type="entry name" value="G3PDHDRGNASE"/>
</dbReference>
<dbReference type="FunFam" id="3.30.360.10:FF:000002">
    <property type="entry name" value="Glyceraldehyde-3-phosphate dehydrogenase"/>
    <property type="match status" value="1"/>
</dbReference>
<dbReference type="PROSITE" id="PS00071">
    <property type="entry name" value="GAPDH"/>
    <property type="match status" value="1"/>
</dbReference>
<dbReference type="Pfam" id="PF00044">
    <property type="entry name" value="Gp_dh_N"/>
    <property type="match status" value="1"/>
</dbReference>
<feature type="binding site" evidence="5">
    <location>
        <begin position="11"/>
        <end position="12"/>
    </location>
    <ligand>
        <name>NAD(+)</name>
        <dbReference type="ChEBI" id="CHEBI:57540"/>
    </ligand>
</feature>
<dbReference type="CDD" id="cd17892">
    <property type="entry name" value="GAPDH_N_E4PDH"/>
    <property type="match status" value="1"/>
</dbReference>
<evidence type="ECO:0000256" key="2">
    <source>
        <dbReference type="ARBA" id="ARBA00011881"/>
    </source>
</evidence>
<accession>A0A2V1GYH0</accession>
<feature type="binding site" evidence="5">
    <location>
        <position position="321"/>
    </location>
    <ligand>
        <name>NAD(+)</name>
        <dbReference type="ChEBI" id="CHEBI:57540"/>
    </ligand>
</feature>
<organism evidence="9 10">
    <name type="scientific">Pelagibaculum spongiae</name>
    <dbReference type="NCBI Taxonomy" id="2080658"/>
    <lineage>
        <taxon>Bacteria</taxon>
        <taxon>Pseudomonadati</taxon>
        <taxon>Pseudomonadota</taxon>
        <taxon>Gammaproteobacteria</taxon>
        <taxon>Oceanospirillales</taxon>
        <taxon>Pelagibaculum</taxon>
    </lineage>
</organism>
<dbReference type="FunFam" id="3.40.50.720:FF:000001">
    <property type="entry name" value="Glyceraldehyde-3-phosphate dehydrogenase"/>
    <property type="match status" value="1"/>
</dbReference>
<evidence type="ECO:0000256" key="3">
    <source>
        <dbReference type="ARBA" id="ARBA00023002"/>
    </source>
</evidence>
<dbReference type="GO" id="GO:0004365">
    <property type="term" value="F:glyceraldehyde-3-phosphate dehydrogenase (NAD+) (phosphorylating) activity"/>
    <property type="evidence" value="ECO:0007669"/>
    <property type="project" value="UniProtKB-EC"/>
</dbReference>
<feature type="site" description="Activates thiol group during catalysis" evidence="6">
    <location>
        <position position="183"/>
    </location>
</feature>
<dbReference type="EC" id="1.2.1.12" evidence="9"/>
<evidence type="ECO:0000256" key="7">
    <source>
        <dbReference type="RuleBase" id="RU000397"/>
    </source>
</evidence>
<dbReference type="Proteomes" id="UP000244906">
    <property type="component" value="Unassembled WGS sequence"/>
</dbReference>
<keyword evidence="5" id="KW-0520">NAD</keyword>
<dbReference type="InterPro" id="IPR036291">
    <property type="entry name" value="NAD(P)-bd_dom_sf"/>
</dbReference>
<dbReference type="Pfam" id="PF02800">
    <property type="entry name" value="Gp_dh_C"/>
    <property type="match status" value="1"/>
</dbReference>
<keyword evidence="5" id="KW-0547">Nucleotide-binding</keyword>
<comment type="subunit">
    <text evidence="2">Homotetramer.</text>
</comment>
<dbReference type="SUPFAM" id="SSF55347">
    <property type="entry name" value="Glyceraldehyde-3-phosphate dehydrogenase-like, C-terminal domain"/>
    <property type="match status" value="1"/>
</dbReference>
<dbReference type="Gene3D" id="3.30.360.10">
    <property type="entry name" value="Dihydrodipicolinate Reductase, domain 2"/>
    <property type="match status" value="1"/>
</dbReference>